<protein>
    <submittedName>
        <fullName evidence="2">Uncharacterized protein</fullName>
    </submittedName>
</protein>
<keyword evidence="1" id="KW-1185">Reference proteome</keyword>
<dbReference type="AlphaFoldDB" id="A0A5S6Q6M4"/>
<evidence type="ECO:0000313" key="2">
    <source>
        <dbReference type="WBParaSite" id="TMUE_1000002844.1"/>
    </source>
</evidence>
<organism evidence="1 2">
    <name type="scientific">Trichuris muris</name>
    <name type="common">Mouse whipworm</name>
    <dbReference type="NCBI Taxonomy" id="70415"/>
    <lineage>
        <taxon>Eukaryota</taxon>
        <taxon>Metazoa</taxon>
        <taxon>Ecdysozoa</taxon>
        <taxon>Nematoda</taxon>
        <taxon>Enoplea</taxon>
        <taxon>Dorylaimia</taxon>
        <taxon>Trichinellida</taxon>
        <taxon>Trichuridae</taxon>
        <taxon>Trichuris</taxon>
    </lineage>
</organism>
<accession>A0A5S6Q6M4</accession>
<dbReference type="WBParaSite" id="TMUE_1000002844.1">
    <property type="protein sequence ID" value="TMUE_1000002844.1"/>
    <property type="gene ID" value="WBGene00294723"/>
</dbReference>
<name>A0A5S6Q6M4_TRIMR</name>
<evidence type="ECO:0000313" key="1">
    <source>
        <dbReference type="Proteomes" id="UP000046395"/>
    </source>
</evidence>
<dbReference type="Proteomes" id="UP000046395">
    <property type="component" value="Unassembled WGS sequence"/>
</dbReference>
<reference evidence="2" key="1">
    <citation type="submission" date="2019-12" db="UniProtKB">
        <authorList>
            <consortium name="WormBaseParasite"/>
        </authorList>
    </citation>
    <scope>IDENTIFICATION</scope>
</reference>
<proteinExistence type="predicted"/>
<sequence>MGSLPSAVTFSCAPRLLVDRGIGLPITLMRVAFKVSLSSRPRHSRELEGAAAGVSEAKLPPPVALDTFPSSNERRSDGRLFWREGIPQKRIGQQSNLRKRQQSRRTRRLVAKKSKKGERILALAATVQRGTVGPNKPEACHHWRRSTKGRVRYGKESGFCPPAVLKLSQFPDEYFP</sequence>